<dbReference type="PROSITE" id="PS50035">
    <property type="entry name" value="PLD"/>
    <property type="match status" value="2"/>
</dbReference>
<dbReference type="EMBL" id="CP042906">
    <property type="protein sequence ID" value="QEX15725.1"/>
    <property type="molecule type" value="Genomic_DNA"/>
</dbReference>
<dbReference type="CDD" id="cd09110">
    <property type="entry name" value="PLDc_CLS_1"/>
    <property type="match status" value="1"/>
</dbReference>
<dbReference type="PANTHER" id="PTHR21248">
    <property type="entry name" value="CARDIOLIPIN SYNTHASE"/>
    <property type="match status" value="1"/>
</dbReference>
<dbReference type="SMART" id="SM00155">
    <property type="entry name" value="PLDc"/>
    <property type="match status" value="2"/>
</dbReference>
<dbReference type="SUPFAM" id="SSF56024">
    <property type="entry name" value="Phospholipase D/nuclease"/>
    <property type="match status" value="2"/>
</dbReference>
<organism evidence="8 9">
    <name type="scientific">Hypericibacter terrae</name>
    <dbReference type="NCBI Taxonomy" id="2602015"/>
    <lineage>
        <taxon>Bacteria</taxon>
        <taxon>Pseudomonadati</taxon>
        <taxon>Pseudomonadota</taxon>
        <taxon>Alphaproteobacteria</taxon>
        <taxon>Rhodospirillales</taxon>
        <taxon>Dongiaceae</taxon>
        <taxon>Hypericibacter</taxon>
    </lineage>
</organism>
<sequence length="435" mass="48242">MDGIIAQAPTTTVTPRLFDARGPLTEEQSRAVLAKLEAEAGGDILRRHLAVEESVTESPMTVGNRVTLLPDGLSSFKAIFAAIRNARHQVNLEYFIFEDVESDGQKLGDLLIAQHRKGVEINVIYDAISYANTPQAFIDRLEKAGINMVEFNPLNPIDATDSPNDRDHRKILVADGQIAILGGVNLSQSYQSSPLSGASPIDPQSHQFWSDTDVEIEGPVVTEIQKLFIKTWQQQKGPPILAAEALPQPTMPDDQIMRVIGSGPSEPLPRYYATLLSAIRYAEKRVWLVTGYFVPTEEEMRELVAAARRGVDVRLLLPGISDSQLALAVAHSNYEDLLEAGVKIYEIRDSYLHSKFAVIDGVWSSIGSSNIDHRSVLFNDEVDVVILGTDSARQFEGHFETQQQKATAIDIQSWENRPIQDRVGEGFSRLWEDLL</sequence>
<protein>
    <recommendedName>
        <fullName evidence="3">Phospholipase D</fullName>
    </recommendedName>
    <alternativeName>
        <fullName evidence="5">Choline phosphatase</fullName>
    </alternativeName>
</protein>
<dbReference type="GO" id="GO:0005576">
    <property type="term" value="C:extracellular region"/>
    <property type="evidence" value="ECO:0007669"/>
    <property type="project" value="UniProtKB-SubCell"/>
</dbReference>
<dbReference type="GO" id="GO:0030572">
    <property type="term" value="F:phosphatidyltransferase activity"/>
    <property type="evidence" value="ECO:0007669"/>
    <property type="project" value="UniProtKB-ARBA"/>
</dbReference>
<dbReference type="Proteomes" id="UP000326202">
    <property type="component" value="Chromosome"/>
</dbReference>
<dbReference type="GO" id="GO:0032049">
    <property type="term" value="P:cardiolipin biosynthetic process"/>
    <property type="evidence" value="ECO:0007669"/>
    <property type="project" value="UniProtKB-ARBA"/>
</dbReference>
<dbReference type="InterPro" id="IPR001736">
    <property type="entry name" value="PLipase_D/transphosphatidylase"/>
</dbReference>
<evidence type="ECO:0000256" key="2">
    <source>
        <dbReference type="ARBA" id="ARBA00004613"/>
    </source>
</evidence>
<dbReference type="Gene3D" id="3.30.870.10">
    <property type="entry name" value="Endonuclease Chain A"/>
    <property type="match status" value="2"/>
</dbReference>
<evidence type="ECO:0000256" key="3">
    <source>
        <dbReference type="ARBA" id="ARBA00018392"/>
    </source>
</evidence>
<dbReference type="AlphaFoldDB" id="A0A5J6MGW6"/>
<evidence type="ECO:0000256" key="5">
    <source>
        <dbReference type="ARBA" id="ARBA00029594"/>
    </source>
</evidence>
<dbReference type="Pfam" id="PF13091">
    <property type="entry name" value="PLDc_2"/>
    <property type="match status" value="2"/>
</dbReference>
<proteinExistence type="predicted"/>
<dbReference type="KEGG" id="htq:FRZ44_10120"/>
<evidence type="ECO:0000259" key="6">
    <source>
        <dbReference type="PROSITE" id="PS50035"/>
    </source>
</evidence>
<accession>A0A5J6MGW6</accession>
<dbReference type="PANTHER" id="PTHR21248:SF22">
    <property type="entry name" value="PHOSPHOLIPASE D"/>
    <property type="match status" value="1"/>
</dbReference>
<dbReference type="CDD" id="cd09159">
    <property type="entry name" value="PLDc_ybhO_like_2"/>
    <property type="match status" value="1"/>
</dbReference>
<evidence type="ECO:0000313" key="9">
    <source>
        <dbReference type="Proteomes" id="UP000326202"/>
    </source>
</evidence>
<comment type="function">
    <text evidence="1">Could be a virulence factor.</text>
</comment>
<feature type="domain" description="PLD phosphodiesterase" evidence="6">
    <location>
        <begin position="163"/>
        <end position="190"/>
    </location>
</feature>
<keyword evidence="4" id="KW-0964">Secreted</keyword>
<reference evidence="8 9" key="1">
    <citation type="submission" date="2019-08" db="EMBL/GenBank/DDBJ databases">
        <title>Hyperibacter terrae gen. nov., sp. nov. and Hyperibacter viscosus sp. nov., two new members in the family Rhodospirillaceae isolated from the rhizosphere of Hypericum perforatum.</title>
        <authorList>
            <person name="Noviana Z."/>
        </authorList>
    </citation>
    <scope>NUCLEOTIDE SEQUENCE [LARGE SCALE GENOMIC DNA]</scope>
    <source>
        <strain evidence="8 9">R5913</strain>
    </source>
</reference>
<dbReference type="InterPro" id="IPR007275">
    <property type="entry name" value="YTH_domain"/>
</dbReference>
<evidence type="ECO:0000313" key="8">
    <source>
        <dbReference type="EMBL" id="QEX15725.1"/>
    </source>
</evidence>
<dbReference type="PROSITE" id="PS50882">
    <property type="entry name" value="YTH"/>
    <property type="match status" value="1"/>
</dbReference>
<evidence type="ECO:0000256" key="4">
    <source>
        <dbReference type="ARBA" id="ARBA00022525"/>
    </source>
</evidence>
<dbReference type="InterPro" id="IPR025202">
    <property type="entry name" value="PLD-like_dom"/>
</dbReference>
<gene>
    <name evidence="8" type="ORF">FRZ44_10120</name>
</gene>
<dbReference type="GO" id="GO:0003723">
    <property type="term" value="F:RNA binding"/>
    <property type="evidence" value="ECO:0007669"/>
    <property type="project" value="InterPro"/>
</dbReference>
<feature type="domain" description="YTH" evidence="7">
    <location>
        <begin position="341"/>
        <end position="435"/>
    </location>
</feature>
<evidence type="ECO:0000259" key="7">
    <source>
        <dbReference type="PROSITE" id="PS50882"/>
    </source>
</evidence>
<evidence type="ECO:0000256" key="1">
    <source>
        <dbReference type="ARBA" id="ARBA00003145"/>
    </source>
</evidence>
<keyword evidence="9" id="KW-1185">Reference proteome</keyword>
<comment type="subcellular location">
    <subcellularLocation>
        <location evidence="2">Secreted</location>
    </subcellularLocation>
</comment>
<feature type="domain" description="PLD phosphodiesterase" evidence="6">
    <location>
        <begin position="348"/>
        <end position="375"/>
    </location>
</feature>
<name>A0A5J6MGW6_9PROT</name>